<keyword evidence="4" id="KW-1185">Reference proteome</keyword>
<comment type="similarity">
    <text evidence="1">Belongs to the site-specific recombinase resolvase family.</text>
</comment>
<dbReference type="PANTHER" id="PTHR30461:SF26">
    <property type="entry name" value="RESOLVASE HOMOLOG YNEB"/>
    <property type="match status" value="1"/>
</dbReference>
<dbReference type="EMBL" id="BORC01000002">
    <property type="protein sequence ID" value="GIN61661.1"/>
    <property type="molecule type" value="Genomic_DNA"/>
</dbReference>
<proteinExistence type="inferred from homology"/>
<dbReference type="GO" id="GO:0000150">
    <property type="term" value="F:DNA strand exchange activity"/>
    <property type="evidence" value="ECO:0007669"/>
    <property type="project" value="InterPro"/>
</dbReference>
<dbReference type="GO" id="GO:0003677">
    <property type="term" value="F:DNA binding"/>
    <property type="evidence" value="ECO:0007669"/>
    <property type="project" value="InterPro"/>
</dbReference>
<organism evidence="3 4">
    <name type="scientific">Robertmurraya siralis</name>
    <dbReference type="NCBI Taxonomy" id="77777"/>
    <lineage>
        <taxon>Bacteria</taxon>
        <taxon>Bacillati</taxon>
        <taxon>Bacillota</taxon>
        <taxon>Bacilli</taxon>
        <taxon>Bacillales</taxon>
        <taxon>Bacillaceae</taxon>
        <taxon>Robertmurraya</taxon>
    </lineage>
</organism>
<comment type="caution">
    <text evidence="3">The sequence shown here is derived from an EMBL/GenBank/DDBJ whole genome shotgun (WGS) entry which is preliminary data.</text>
</comment>
<dbReference type="Gene3D" id="3.40.50.1390">
    <property type="entry name" value="Resolvase, N-terminal catalytic domain"/>
    <property type="match status" value="1"/>
</dbReference>
<feature type="domain" description="Resolvase/invertase-type recombinase catalytic" evidence="2">
    <location>
        <begin position="8"/>
        <end position="153"/>
    </location>
</feature>
<sequence>MNRNNSMKAIIYCRVSTNKDTQETSLARQEEELLTLAQQYHLDVIKVIKEKASGYDYEREGILEMLSIIKDQGVKIVLIQDETRLGRGNAKIALLHCIMKEGVSLFSIAHNGELQISESDSMVLQIVAMVEEYQRKLHNSKIKRGMKRAVKDGYEPQRNLKNLGFNSGREKLEVPLEEIIRLRRNELTFAEIAATLRGFGYSVSKATVHRRYKEYMDDVNKHEN</sequence>
<gene>
    <name evidence="3" type="primary">yneB</name>
    <name evidence="3" type="ORF">J27TS8_16540</name>
</gene>
<dbReference type="InterPro" id="IPR050639">
    <property type="entry name" value="SSR_resolvase"/>
</dbReference>
<dbReference type="Proteomes" id="UP000682111">
    <property type="component" value="Unassembled WGS sequence"/>
</dbReference>
<evidence type="ECO:0000313" key="3">
    <source>
        <dbReference type="EMBL" id="GIN61661.1"/>
    </source>
</evidence>
<evidence type="ECO:0000313" key="4">
    <source>
        <dbReference type="Proteomes" id="UP000682111"/>
    </source>
</evidence>
<dbReference type="SMART" id="SM00857">
    <property type="entry name" value="Resolvase"/>
    <property type="match status" value="1"/>
</dbReference>
<dbReference type="PROSITE" id="PS51736">
    <property type="entry name" value="RECOMBINASES_3"/>
    <property type="match status" value="1"/>
</dbReference>
<dbReference type="Pfam" id="PF00239">
    <property type="entry name" value="Resolvase"/>
    <property type="match status" value="1"/>
</dbReference>
<dbReference type="PANTHER" id="PTHR30461">
    <property type="entry name" value="DNA-INVERTASE FROM LAMBDOID PROPHAGE"/>
    <property type="match status" value="1"/>
</dbReference>
<dbReference type="AlphaFoldDB" id="A0A919WGP4"/>
<reference evidence="3" key="1">
    <citation type="submission" date="2021-03" db="EMBL/GenBank/DDBJ databases">
        <title>Antimicrobial resistance genes in bacteria isolated from Japanese honey, and their potential for conferring macrolide and lincosamide resistance in the American foulbrood pathogen Paenibacillus larvae.</title>
        <authorList>
            <person name="Okamoto M."/>
            <person name="Kumagai M."/>
            <person name="Kanamori H."/>
            <person name="Takamatsu D."/>
        </authorList>
    </citation>
    <scope>NUCLEOTIDE SEQUENCE</scope>
    <source>
        <strain evidence="3">J27TS8</strain>
    </source>
</reference>
<accession>A0A919WGP4</accession>
<evidence type="ECO:0000256" key="1">
    <source>
        <dbReference type="ARBA" id="ARBA00009913"/>
    </source>
</evidence>
<dbReference type="InterPro" id="IPR006119">
    <property type="entry name" value="Resolv_N"/>
</dbReference>
<evidence type="ECO:0000259" key="2">
    <source>
        <dbReference type="PROSITE" id="PS51736"/>
    </source>
</evidence>
<dbReference type="CDD" id="cd00338">
    <property type="entry name" value="Ser_Recombinase"/>
    <property type="match status" value="1"/>
</dbReference>
<protein>
    <submittedName>
        <fullName evidence="3">Resolvase homolog YneB</fullName>
    </submittedName>
</protein>
<name>A0A919WGP4_9BACI</name>
<dbReference type="InterPro" id="IPR036162">
    <property type="entry name" value="Resolvase-like_N_sf"/>
</dbReference>
<dbReference type="SUPFAM" id="SSF53041">
    <property type="entry name" value="Resolvase-like"/>
    <property type="match status" value="1"/>
</dbReference>